<dbReference type="STRING" id="529505.SAMN05421761_1139"/>
<dbReference type="Gene3D" id="3.30.1150.10">
    <property type="match status" value="1"/>
</dbReference>
<dbReference type="EMBL" id="FTOP01000013">
    <property type="protein sequence ID" value="SIT04117.1"/>
    <property type="molecule type" value="Genomic_DNA"/>
</dbReference>
<dbReference type="OrthoDB" id="826933at2"/>
<dbReference type="Pfam" id="PF03544">
    <property type="entry name" value="TonB_C"/>
    <property type="match status" value="1"/>
</dbReference>
<protein>
    <submittedName>
        <fullName evidence="2">TonB protein C-terminal</fullName>
    </submittedName>
</protein>
<dbReference type="GO" id="GO:0055085">
    <property type="term" value="P:transmembrane transport"/>
    <property type="evidence" value="ECO:0007669"/>
    <property type="project" value="InterPro"/>
</dbReference>
<dbReference type="RefSeq" id="WP_076502329.1">
    <property type="nucleotide sequence ID" value="NZ_FTOP01000013.1"/>
</dbReference>
<keyword evidence="3" id="KW-1185">Reference proteome</keyword>
<name>A0A1N7P0L9_9BACT</name>
<organism evidence="2 3">
    <name type="scientific">Belliella pelovolcani</name>
    <dbReference type="NCBI Taxonomy" id="529505"/>
    <lineage>
        <taxon>Bacteria</taxon>
        <taxon>Pseudomonadati</taxon>
        <taxon>Bacteroidota</taxon>
        <taxon>Cytophagia</taxon>
        <taxon>Cytophagales</taxon>
        <taxon>Cyclobacteriaceae</taxon>
        <taxon>Belliella</taxon>
    </lineage>
</organism>
<dbReference type="Proteomes" id="UP000186026">
    <property type="component" value="Unassembled WGS sequence"/>
</dbReference>
<accession>A0A1N7P0L9</accession>
<evidence type="ECO:0000259" key="1">
    <source>
        <dbReference type="Pfam" id="PF03544"/>
    </source>
</evidence>
<dbReference type="AlphaFoldDB" id="A0A1N7P0L9"/>
<sequence length="252" mass="29428">MKRIFFITVLLFSHLLTFGQDLKFYNDSFFPVEYKRKLNPFYFSESKESETKIEECFYTLTDTTLIRKRVFEKGKDGNIISESIFKFNSGGDISFEVIRNLQTGFTVSKELNSEGKTIYQKVFTGNLIHDEVYFDENGNEIEKLNEQLPEPHLGQLGWNTYISQNIRVPKEVRYLKKVTRVNMSFFINESGEIEDVEVLNPEEIHPALASEATNLIRNYPHKWTPYTLNGEIKKKEIIVPIVFNILGIVNRN</sequence>
<dbReference type="SUPFAM" id="SSF74653">
    <property type="entry name" value="TolA/TonB C-terminal domain"/>
    <property type="match status" value="1"/>
</dbReference>
<reference evidence="3" key="1">
    <citation type="submission" date="2017-01" db="EMBL/GenBank/DDBJ databases">
        <authorList>
            <person name="Varghese N."/>
            <person name="Submissions S."/>
        </authorList>
    </citation>
    <scope>NUCLEOTIDE SEQUENCE [LARGE SCALE GENOMIC DNA]</scope>
    <source>
        <strain evidence="3">DSM 46698</strain>
    </source>
</reference>
<dbReference type="InterPro" id="IPR037682">
    <property type="entry name" value="TonB_C"/>
</dbReference>
<proteinExistence type="predicted"/>
<evidence type="ECO:0000313" key="2">
    <source>
        <dbReference type="EMBL" id="SIT04117.1"/>
    </source>
</evidence>
<feature type="domain" description="TonB C-terminal" evidence="1">
    <location>
        <begin position="169"/>
        <end position="245"/>
    </location>
</feature>
<gene>
    <name evidence="2" type="ORF">SAMN05421761_1139</name>
</gene>
<evidence type="ECO:0000313" key="3">
    <source>
        <dbReference type="Proteomes" id="UP000186026"/>
    </source>
</evidence>